<dbReference type="STRING" id="1561.NPD11_1796"/>
<reference evidence="3 4" key="1">
    <citation type="journal article" date="2015" name="Infect. Genet. Evol.">
        <title>Genomic sequences of six botulinum neurotoxin-producing strains representing three clostridial species illustrate the mobility and diversity of botulinum neurotoxin genes.</title>
        <authorList>
            <person name="Smith T.J."/>
            <person name="Hill K.K."/>
            <person name="Xie G."/>
            <person name="Foley B.T."/>
            <person name="Williamson C.H."/>
            <person name="Foster J.T."/>
            <person name="Johnson S.L."/>
            <person name="Chertkov O."/>
            <person name="Teshima H."/>
            <person name="Gibbons H.S."/>
            <person name="Johnsky L.A."/>
            <person name="Karavis M.A."/>
            <person name="Smith L.A."/>
        </authorList>
    </citation>
    <scope>NUCLEOTIDE SEQUENCE [LARGE SCALE GENOMIC DNA]</scope>
    <source>
        <strain evidence="3">Sullivan</strain>
    </source>
</reference>
<keyword evidence="1" id="KW-0812">Transmembrane</keyword>
<sequence>MLFNFTKSIIPITVVIILGYGMIKGRKVYEWFLEGAKDGLMVCLKIFPCLLAMLVAVQIFKNANLLDLVNKLVAPLSGAIGLPQEVVPLVLIKPISGSGAIGMFTDIIKTYGADTFIGLVASVIMGTTETIFYTITVYYGAAKIKKIRHTLWAAVIADITAIIVAIFVVNWMLL</sequence>
<dbReference type="InterPro" id="IPR011642">
    <property type="entry name" value="Gate_dom"/>
</dbReference>
<dbReference type="InterPro" id="IPR052549">
    <property type="entry name" value="SpmB"/>
</dbReference>
<dbReference type="PANTHER" id="PTHR35793:SF2">
    <property type="entry name" value="INNER MEMBRANE PROTEIN YJIG"/>
    <property type="match status" value="1"/>
</dbReference>
<dbReference type="HOGENOM" id="CLU_127717_0_0_9"/>
<name>A0A0A7FU12_9CLOT</name>
<proteinExistence type="predicted"/>
<keyword evidence="1" id="KW-0472">Membrane</keyword>
<dbReference type="eggNOG" id="COG0700">
    <property type="taxonomic scope" value="Bacteria"/>
</dbReference>
<accession>A0A0A7FU12</accession>
<dbReference type="AlphaFoldDB" id="A0A0A7FU12"/>
<feature type="transmembrane region" description="Helical" evidence="1">
    <location>
        <begin position="39"/>
        <end position="60"/>
    </location>
</feature>
<evidence type="ECO:0000259" key="2">
    <source>
        <dbReference type="Pfam" id="PF07670"/>
    </source>
</evidence>
<gene>
    <name evidence="3" type="primary">spmB</name>
    <name evidence="3" type="ORF">U729_1205</name>
</gene>
<dbReference type="KEGG" id="cbv:U729_1205"/>
<feature type="transmembrane region" description="Helical" evidence="1">
    <location>
        <begin position="151"/>
        <end position="173"/>
    </location>
</feature>
<protein>
    <submittedName>
        <fullName evidence="3">Spore maturation protein B</fullName>
    </submittedName>
</protein>
<feature type="domain" description="Nucleoside transporter/FeoB GTPase Gate" evidence="2">
    <location>
        <begin position="44"/>
        <end position="144"/>
    </location>
</feature>
<evidence type="ECO:0000313" key="4">
    <source>
        <dbReference type="Proteomes" id="UP000030635"/>
    </source>
</evidence>
<dbReference type="Pfam" id="PF07670">
    <property type="entry name" value="Gate"/>
    <property type="match status" value="1"/>
</dbReference>
<dbReference type="Proteomes" id="UP000030635">
    <property type="component" value="Chromosome"/>
</dbReference>
<evidence type="ECO:0000256" key="1">
    <source>
        <dbReference type="SAM" id="Phobius"/>
    </source>
</evidence>
<dbReference type="EMBL" id="CP006905">
    <property type="protein sequence ID" value="AIY83102.1"/>
    <property type="molecule type" value="Genomic_DNA"/>
</dbReference>
<dbReference type="RefSeq" id="WP_039312501.1">
    <property type="nucleotide sequence ID" value="NZ_CP006905.1"/>
</dbReference>
<dbReference type="GO" id="GO:0005886">
    <property type="term" value="C:plasma membrane"/>
    <property type="evidence" value="ECO:0007669"/>
    <property type="project" value="TreeGrafter"/>
</dbReference>
<organism evidence="3 4">
    <name type="scientific">Clostridium baratii str. Sullivan</name>
    <dbReference type="NCBI Taxonomy" id="1415775"/>
    <lineage>
        <taxon>Bacteria</taxon>
        <taxon>Bacillati</taxon>
        <taxon>Bacillota</taxon>
        <taxon>Clostridia</taxon>
        <taxon>Eubacteriales</taxon>
        <taxon>Clostridiaceae</taxon>
        <taxon>Clostridium</taxon>
    </lineage>
</organism>
<feature type="transmembrane region" description="Helical" evidence="1">
    <location>
        <begin position="116"/>
        <end position="139"/>
    </location>
</feature>
<dbReference type="OrthoDB" id="9805623at2"/>
<feature type="transmembrane region" description="Helical" evidence="1">
    <location>
        <begin position="6"/>
        <end position="23"/>
    </location>
</feature>
<evidence type="ECO:0000313" key="3">
    <source>
        <dbReference type="EMBL" id="AIY83102.1"/>
    </source>
</evidence>
<keyword evidence="1" id="KW-1133">Transmembrane helix</keyword>
<keyword evidence="4" id="KW-1185">Reference proteome</keyword>
<dbReference type="PANTHER" id="PTHR35793">
    <property type="entry name" value="INNER MEMBRANE PROTEIN YJIG"/>
    <property type="match status" value="1"/>
</dbReference>